<name>A0A6J7IIE0_9ZZZZ</name>
<accession>A0A6J7IIE0</accession>
<gene>
    <name evidence="1" type="ORF">UFOPK3564_02325</name>
</gene>
<reference evidence="1" key="1">
    <citation type="submission" date="2020-05" db="EMBL/GenBank/DDBJ databases">
        <authorList>
            <person name="Chiriac C."/>
            <person name="Salcher M."/>
            <person name="Ghai R."/>
            <person name="Kavagutti S V."/>
        </authorList>
    </citation>
    <scope>NUCLEOTIDE SEQUENCE</scope>
</reference>
<evidence type="ECO:0000313" key="1">
    <source>
        <dbReference type="EMBL" id="CAB4930114.1"/>
    </source>
</evidence>
<organism evidence="1">
    <name type="scientific">freshwater metagenome</name>
    <dbReference type="NCBI Taxonomy" id="449393"/>
    <lineage>
        <taxon>unclassified sequences</taxon>
        <taxon>metagenomes</taxon>
        <taxon>ecological metagenomes</taxon>
    </lineage>
</organism>
<sequence>MWLNGSPMRSGALAATKQDVNLQQLPILDTARTTKVSEGDTLWLDLGASPVVPRGVVGTWPEPFLHGQEGKRWPVRVECGQERGQACRMVRDALVRYGIPAVSNLVRTSYNPGSARIAVGTWAQLREDPSLGLAERGARESGIPVVPARDGRSIELTDAQGRASRTLGAGSGAIFAARWRDEPPSWAVTGTDEAGVLRAAGALDETVLKAKFAVGVDGRGGVVGVPTAAGAPARR</sequence>
<protein>
    <submittedName>
        <fullName evidence="1">Unannotated protein</fullName>
    </submittedName>
</protein>
<dbReference type="AlphaFoldDB" id="A0A6J7IIE0"/>
<dbReference type="EMBL" id="CAFBMK010000157">
    <property type="protein sequence ID" value="CAB4930114.1"/>
    <property type="molecule type" value="Genomic_DNA"/>
</dbReference>
<proteinExistence type="predicted"/>